<organism evidence="2 3">
    <name type="scientific">Heterorhabditis bacteriophora</name>
    <name type="common">Entomopathogenic nematode worm</name>
    <dbReference type="NCBI Taxonomy" id="37862"/>
    <lineage>
        <taxon>Eukaryota</taxon>
        <taxon>Metazoa</taxon>
        <taxon>Ecdysozoa</taxon>
        <taxon>Nematoda</taxon>
        <taxon>Chromadorea</taxon>
        <taxon>Rhabditida</taxon>
        <taxon>Rhabditina</taxon>
        <taxon>Rhabditomorpha</taxon>
        <taxon>Strongyloidea</taxon>
        <taxon>Heterorhabditidae</taxon>
        <taxon>Heterorhabditis</taxon>
    </lineage>
</organism>
<dbReference type="Proteomes" id="UP000095283">
    <property type="component" value="Unplaced"/>
</dbReference>
<feature type="region of interest" description="Disordered" evidence="1">
    <location>
        <begin position="1"/>
        <end position="26"/>
    </location>
</feature>
<name>A0A1I7XD70_HETBA</name>
<protein>
    <submittedName>
        <fullName evidence="3">Uncharacterized protein</fullName>
    </submittedName>
</protein>
<feature type="compositionally biased region" description="Low complexity" evidence="1">
    <location>
        <begin position="17"/>
        <end position="26"/>
    </location>
</feature>
<sequence>MKKAKKRKSFDNIETANGNNLNLEGNYEGDNIIEASPCIKLRIPRPPSCTEIHNIPSPSPPHSRSTSPSDFSLKLTKKGNKYTSAVVEKSSPIVNGVQLAHMFAYRSSSGRTPRPSKWLDHAAGEEIKRKTLELEAAGMMNKPREPITYDAEMERAIAEEEKEFMKETAKKKRRGSKKAIHSVDLGISDDIASN</sequence>
<keyword evidence="2" id="KW-1185">Reference proteome</keyword>
<feature type="region of interest" description="Disordered" evidence="1">
    <location>
        <begin position="167"/>
        <end position="194"/>
    </location>
</feature>
<feature type="region of interest" description="Disordered" evidence="1">
    <location>
        <begin position="46"/>
        <end position="71"/>
    </location>
</feature>
<evidence type="ECO:0000256" key="1">
    <source>
        <dbReference type="SAM" id="MobiDB-lite"/>
    </source>
</evidence>
<accession>A0A1I7XD70</accession>
<proteinExistence type="predicted"/>
<dbReference type="WBParaSite" id="Hba_15483">
    <property type="protein sequence ID" value="Hba_15483"/>
    <property type="gene ID" value="Hba_15483"/>
</dbReference>
<reference evidence="3" key="1">
    <citation type="submission" date="2016-11" db="UniProtKB">
        <authorList>
            <consortium name="WormBaseParasite"/>
        </authorList>
    </citation>
    <scope>IDENTIFICATION</scope>
</reference>
<evidence type="ECO:0000313" key="2">
    <source>
        <dbReference type="Proteomes" id="UP000095283"/>
    </source>
</evidence>
<evidence type="ECO:0000313" key="3">
    <source>
        <dbReference type="WBParaSite" id="Hba_15483"/>
    </source>
</evidence>
<dbReference type="AlphaFoldDB" id="A0A1I7XD70"/>
<feature type="compositionally biased region" description="Basic residues" evidence="1">
    <location>
        <begin position="169"/>
        <end position="180"/>
    </location>
</feature>